<dbReference type="eggNOG" id="arCOG04663">
    <property type="taxonomic scope" value="Archaea"/>
</dbReference>
<dbReference type="HOGENOM" id="CLU_098519_0_0_2"/>
<feature type="transmembrane region" description="Helical" evidence="1">
    <location>
        <begin position="98"/>
        <end position="115"/>
    </location>
</feature>
<feature type="transmembrane region" description="Helical" evidence="1">
    <location>
        <begin position="73"/>
        <end position="92"/>
    </location>
</feature>
<protein>
    <submittedName>
        <fullName evidence="2">Uncharacterized protein</fullName>
    </submittedName>
</protein>
<gene>
    <name evidence="2" type="ordered locus">Huta_2822</name>
</gene>
<evidence type="ECO:0000313" key="2">
    <source>
        <dbReference type="EMBL" id="ACV12983.1"/>
    </source>
</evidence>
<dbReference type="STRING" id="519442.Huta_2822"/>
<dbReference type="EMBL" id="CP001687">
    <property type="protein sequence ID" value="ACV12983.1"/>
    <property type="molecule type" value="Genomic_DNA"/>
</dbReference>
<proteinExistence type="predicted"/>
<feature type="transmembrane region" description="Helical" evidence="1">
    <location>
        <begin position="170"/>
        <end position="192"/>
    </location>
</feature>
<accession>C7NR70</accession>
<dbReference type="KEGG" id="hut:Huta_2822"/>
<dbReference type="RefSeq" id="WP_015790545.1">
    <property type="nucleotide sequence ID" value="NC_013158.1"/>
</dbReference>
<dbReference type="GeneID" id="8385129"/>
<evidence type="ECO:0000313" key="3">
    <source>
        <dbReference type="Proteomes" id="UP000002071"/>
    </source>
</evidence>
<dbReference type="AlphaFoldDB" id="C7NR70"/>
<keyword evidence="1" id="KW-0472">Membrane</keyword>
<name>C7NR70_HALUD</name>
<feature type="transmembrane region" description="Helical" evidence="1">
    <location>
        <begin position="20"/>
        <end position="38"/>
    </location>
</feature>
<dbReference type="OrthoDB" id="342532at2157"/>
<feature type="transmembrane region" description="Helical" evidence="1">
    <location>
        <begin position="122"/>
        <end position="142"/>
    </location>
</feature>
<sequence>MEPTPSNLASLLRQSRINAALGWGLVGIIALTALGNLVLGNFLWAGFAAVVGGLAVLPPVARRDPLVMIPWEVFVLAALPLLGYTFGVNVAFREVATYLSVAALALIVAVELQLFTNVEMNYQFALLFVVVSTLAFAGLWAVSRWLSDLHLGTTLLLDPMLSDDAIEEQLMWEFVASAVAGLLAGVVFELYVRRYASVRRDGGENA</sequence>
<feature type="transmembrane region" description="Helical" evidence="1">
    <location>
        <begin position="44"/>
        <end position="61"/>
    </location>
</feature>
<keyword evidence="1" id="KW-1133">Transmembrane helix</keyword>
<dbReference type="Proteomes" id="UP000002071">
    <property type="component" value="Chromosome"/>
</dbReference>
<evidence type="ECO:0000256" key="1">
    <source>
        <dbReference type="SAM" id="Phobius"/>
    </source>
</evidence>
<keyword evidence="3" id="KW-1185">Reference proteome</keyword>
<keyword evidence="1" id="KW-0812">Transmembrane</keyword>
<reference evidence="2 3" key="1">
    <citation type="journal article" date="2009" name="Stand. Genomic Sci.">
        <title>Complete genome sequence of Halorhabdus utahensis type strain (AX-2).</title>
        <authorList>
            <person name="Anderson I."/>
            <person name="Tindall B.J."/>
            <person name="Pomrenke H."/>
            <person name="Goker M."/>
            <person name="Lapidus A."/>
            <person name="Nolan M."/>
            <person name="Copeland A."/>
            <person name="Glavina Del Rio T."/>
            <person name="Chen F."/>
            <person name="Tice H."/>
            <person name="Cheng J.F."/>
            <person name="Lucas S."/>
            <person name="Chertkov O."/>
            <person name="Bruce D."/>
            <person name="Brettin T."/>
            <person name="Detter J.C."/>
            <person name="Han C."/>
            <person name="Goodwin L."/>
            <person name="Land M."/>
            <person name="Hauser L."/>
            <person name="Chang Y.J."/>
            <person name="Jeffries C.D."/>
            <person name="Pitluck S."/>
            <person name="Pati A."/>
            <person name="Mavromatis K."/>
            <person name="Ivanova N."/>
            <person name="Ovchinnikova G."/>
            <person name="Chen A."/>
            <person name="Palaniappan K."/>
            <person name="Chain P."/>
            <person name="Rohde M."/>
            <person name="Bristow J."/>
            <person name="Eisen J.A."/>
            <person name="Markowitz V."/>
            <person name="Hugenholtz P."/>
            <person name="Kyrpides N.C."/>
            <person name="Klenk H.P."/>
        </authorList>
    </citation>
    <scope>NUCLEOTIDE SEQUENCE [LARGE SCALE GENOMIC DNA]</scope>
    <source>
        <strain evidence="3">DSM 12940 / JCM 11049 / AX-2</strain>
    </source>
</reference>
<organism evidence="2 3">
    <name type="scientific">Halorhabdus utahensis (strain DSM 12940 / JCM 11049 / AX-2)</name>
    <dbReference type="NCBI Taxonomy" id="519442"/>
    <lineage>
        <taxon>Archaea</taxon>
        <taxon>Methanobacteriati</taxon>
        <taxon>Methanobacteriota</taxon>
        <taxon>Stenosarchaea group</taxon>
        <taxon>Halobacteria</taxon>
        <taxon>Halobacteriales</taxon>
        <taxon>Haloarculaceae</taxon>
        <taxon>Halorhabdus</taxon>
    </lineage>
</organism>